<keyword evidence="2" id="KW-1133">Transmembrane helix</keyword>
<feature type="transmembrane region" description="Helical" evidence="2">
    <location>
        <begin position="12"/>
        <end position="33"/>
    </location>
</feature>
<keyword evidence="2" id="KW-0812">Transmembrane</keyword>
<evidence type="ECO:0000256" key="1">
    <source>
        <dbReference type="SAM" id="MobiDB-lite"/>
    </source>
</evidence>
<feature type="non-terminal residue" evidence="3">
    <location>
        <position position="223"/>
    </location>
</feature>
<reference evidence="3" key="1">
    <citation type="journal article" date="2019" name="Sci. Rep.">
        <title>Draft genome of Tanacetum cinerariifolium, the natural source of mosquito coil.</title>
        <authorList>
            <person name="Yamashiro T."/>
            <person name="Shiraishi A."/>
            <person name="Satake H."/>
            <person name="Nakayama K."/>
        </authorList>
    </citation>
    <scope>NUCLEOTIDE SEQUENCE</scope>
</reference>
<sequence length="223" mass="24608">MKGLFFRLLQQSTVLLLALVLGIGVAYFLLRYVPQRTEGLNKRYFQVLAHTGKSLVEAAPFTSPSSAVAAKPVQPPVPRNAQRTSSAADTSLTGKLSKISAVAITDSSAWQPAQQLLDSLRRRDVFTHFFVVDLATRRLMYSSSPTGFYLDEAPLARKWPRWLADSSAAHGSRTAELLLNGEAYRLFAQPVRFRSGAGILLCGTVPNEQFNKDRWSLPAGWPT</sequence>
<evidence type="ECO:0000256" key="2">
    <source>
        <dbReference type="SAM" id="Phobius"/>
    </source>
</evidence>
<dbReference type="AlphaFoldDB" id="A0A699Q384"/>
<keyword evidence="2" id="KW-0472">Membrane</keyword>
<dbReference type="EMBL" id="BKCJ010979481">
    <property type="protein sequence ID" value="GFC58949.1"/>
    <property type="molecule type" value="Genomic_DNA"/>
</dbReference>
<evidence type="ECO:0000313" key="3">
    <source>
        <dbReference type="EMBL" id="GFC58949.1"/>
    </source>
</evidence>
<comment type="caution">
    <text evidence="3">The sequence shown here is derived from an EMBL/GenBank/DDBJ whole genome shotgun (WGS) entry which is preliminary data.</text>
</comment>
<gene>
    <name evidence="3" type="ORF">Tci_830919</name>
</gene>
<accession>A0A699Q384</accession>
<protein>
    <submittedName>
        <fullName evidence="3">Uncharacterized protein</fullName>
    </submittedName>
</protein>
<organism evidence="3">
    <name type="scientific">Tanacetum cinerariifolium</name>
    <name type="common">Dalmatian daisy</name>
    <name type="synonym">Chrysanthemum cinerariifolium</name>
    <dbReference type="NCBI Taxonomy" id="118510"/>
    <lineage>
        <taxon>Eukaryota</taxon>
        <taxon>Viridiplantae</taxon>
        <taxon>Streptophyta</taxon>
        <taxon>Embryophyta</taxon>
        <taxon>Tracheophyta</taxon>
        <taxon>Spermatophyta</taxon>
        <taxon>Magnoliopsida</taxon>
        <taxon>eudicotyledons</taxon>
        <taxon>Gunneridae</taxon>
        <taxon>Pentapetalae</taxon>
        <taxon>asterids</taxon>
        <taxon>campanulids</taxon>
        <taxon>Asterales</taxon>
        <taxon>Asteraceae</taxon>
        <taxon>Asteroideae</taxon>
        <taxon>Anthemideae</taxon>
        <taxon>Anthemidinae</taxon>
        <taxon>Tanacetum</taxon>
    </lineage>
</organism>
<proteinExistence type="predicted"/>
<feature type="region of interest" description="Disordered" evidence="1">
    <location>
        <begin position="67"/>
        <end position="89"/>
    </location>
</feature>
<name>A0A699Q384_TANCI</name>